<evidence type="ECO:0000256" key="6">
    <source>
        <dbReference type="ARBA" id="ARBA00043167"/>
    </source>
</evidence>
<comment type="caution">
    <text evidence="9">The sequence shown here is derived from an EMBL/GenBank/DDBJ whole genome shotgun (WGS) entry which is preliminary data.</text>
</comment>
<keyword evidence="7" id="KW-0812">Transmembrane</keyword>
<organism evidence="9 10">
    <name type="scientific">Ignelater luminosus</name>
    <name type="common">Cucubano</name>
    <name type="synonym">Pyrophorus luminosus</name>
    <dbReference type="NCBI Taxonomy" id="2038154"/>
    <lineage>
        <taxon>Eukaryota</taxon>
        <taxon>Metazoa</taxon>
        <taxon>Ecdysozoa</taxon>
        <taxon>Arthropoda</taxon>
        <taxon>Hexapoda</taxon>
        <taxon>Insecta</taxon>
        <taxon>Pterygota</taxon>
        <taxon>Neoptera</taxon>
        <taxon>Endopterygota</taxon>
        <taxon>Coleoptera</taxon>
        <taxon>Polyphaga</taxon>
        <taxon>Elateriformia</taxon>
        <taxon>Elateroidea</taxon>
        <taxon>Elateridae</taxon>
        <taxon>Agrypninae</taxon>
        <taxon>Pyrophorini</taxon>
        <taxon>Ignelater</taxon>
    </lineage>
</organism>
<accession>A0A8K0CWT2</accession>
<evidence type="ECO:0000256" key="7">
    <source>
        <dbReference type="SAM" id="Phobius"/>
    </source>
</evidence>
<evidence type="ECO:0000256" key="3">
    <source>
        <dbReference type="ARBA" id="ARBA00023098"/>
    </source>
</evidence>
<keyword evidence="7" id="KW-1133">Transmembrane helix</keyword>
<comment type="similarity">
    <text evidence="4">Belongs to the phospholipase D family. MitoPLD/Zucchini subfamily.</text>
</comment>
<evidence type="ECO:0000256" key="4">
    <source>
        <dbReference type="ARBA" id="ARBA00038012"/>
    </source>
</evidence>
<evidence type="ECO:0000313" key="9">
    <source>
        <dbReference type="EMBL" id="KAF2892766.1"/>
    </source>
</evidence>
<dbReference type="PANTHER" id="PTHR43856">
    <property type="entry name" value="CARDIOLIPIN HYDROLASE"/>
    <property type="match status" value="1"/>
</dbReference>
<dbReference type="InterPro" id="IPR001736">
    <property type="entry name" value="PLipase_D/transphosphatidylase"/>
</dbReference>
<dbReference type="Pfam" id="PF13091">
    <property type="entry name" value="PLDc_2"/>
    <property type="match status" value="1"/>
</dbReference>
<keyword evidence="7" id="KW-0472">Membrane</keyword>
<evidence type="ECO:0000256" key="2">
    <source>
        <dbReference type="ARBA" id="ARBA00022963"/>
    </source>
</evidence>
<protein>
    <recommendedName>
        <fullName evidence="5">Mitochondrial cardiolipin hydrolase</fullName>
    </recommendedName>
    <alternativeName>
        <fullName evidence="6">Mitochondrial phospholipase</fullName>
    </alternativeName>
</protein>
<keyword evidence="3" id="KW-0443">Lipid metabolism</keyword>
<dbReference type="OrthoDB" id="5205528at2759"/>
<dbReference type="AlphaFoldDB" id="A0A8K0CWT2"/>
<keyword evidence="10" id="KW-1185">Reference proteome</keyword>
<sequence>MFYKYLKIVSFTAISLTPIVLTYFLKKRYIMLMEQSQPPDSGNYEIIFTTIDHRNCKQHLYKKIACSESCSYNYLVTIVRFFESAKHSISLCMCISTFNEVHDALIRAHDRGVVVRFISDVEMLNITATKKERLRSAGISIKVQPDKSKILHHKFCLVDENYPDEAKLFFGSLNLTCQALTSNWDITVFTTNYETISRFREEFDYLWYSFNFL</sequence>
<dbReference type="InterPro" id="IPR025202">
    <property type="entry name" value="PLD-like_dom"/>
</dbReference>
<proteinExistence type="inferred from homology"/>
<dbReference type="Gene3D" id="3.30.870.10">
    <property type="entry name" value="Endonuclease Chain A"/>
    <property type="match status" value="1"/>
</dbReference>
<name>A0A8K0CWT2_IGNLU</name>
<keyword evidence="2" id="KW-0442">Lipid degradation</keyword>
<gene>
    <name evidence="9" type="ORF">ILUMI_13401</name>
</gene>
<evidence type="ECO:0000313" key="10">
    <source>
        <dbReference type="Proteomes" id="UP000801492"/>
    </source>
</evidence>
<dbReference type="GO" id="GO:0034587">
    <property type="term" value="P:piRNA processing"/>
    <property type="evidence" value="ECO:0007669"/>
    <property type="project" value="TreeGrafter"/>
</dbReference>
<feature type="domain" description="PLD phosphodiesterase" evidence="8">
    <location>
        <begin position="147"/>
        <end position="179"/>
    </location>
</feature>
<reference evidence="9" key="1">
    <citation type="submission" date="2019-08" db="EMBL/GenBank/DDBJ databases">
        <title>The genome of the North American firefly Photinus pyralis.</title>
        <authorList>
            <consortium name="Photinus pyralis genome working group"/>
            <person name="Fallon T.R."/>
            <person name="Sander Lower S.E."/>
            <person name="Weng J.-K."/>
        </authorList>
    </citation>
    <scope>NUCLEOTIDE SEQUENCE</scope>
    <source>
        <strain evidence="9">TRF0915ILg1</strain>
        <tissue evidence="9">Whole body</tissue>
    </source>
</reference>
<keyword evidence="1" id="KW-0378">Hydrolase</keyword>
<evidence type="ECO:0000256" key="5">
    <source>
        <dbReference type="ARBA" id="ARBA00040549"/>
    </source>
</evidence>
<dbReference type="InterPro" id="IPR051406">
    <property type="entry name" value="PLD_domain"/>
</dbReference>
<dbReference type="GO" id="GO:0016042">
    <property type="term" value="P:lipid catabolic process"/>
    <property type="evidence" value="ECO:0007669"/>
    <property type="project" value="UniProtKB-KW"/>
</dbReference>
<feature type="transmembrane region" description="Helical" evidence="7">
    <location>
        <begin position="6"/>
        <end position="25"/>
    </location>
</feature>
<dbReference type="PROSITE" id="PS50035">
    <property type="entry name" value="PLD"/>
    <property type="match status" value="1"/>
</dbReference>
<dbReference type="GO" id="GO:0005739">
    <property type="term" value="C:mitochondrion"/>
    <property type="evidence" value="ECO:0007669"/>
    <property type="project" value="TreeGrafter"/>
</dbReference>
<evidence type="ECO:0000256" key="1">
    <source>
        <dbReference type="ARBA" id="ARBA00022801"/>
    </source>
</evidence>
<dbReference type="PANTHER" id="PTHR43856:SF1">
    <property type="entry name" value="MITOCHONDRIAL CARDIOLIPIN HYDROLASE"/>
    <property type="match status" value="1"/>
</dbReference>
<dbReference type="GO" id="GO:0016891">
    <property type="term" value="F:RNA endonuclease activity producing 5'-phosphomonoesters, hydrolytic mechanism"/>
    <property type="evidence" value="ECO:0007669"/>
    <property type="project" value="TreeGrafter"/>
</dbReference>
<dbReference type="Proteomes" id="UP000801492">
    <property type="component" value="Unassembled WGS sequence"/>
</dbReference>
<dbReference type="SUPFAM" id="SSF56024">
    <property type="entry name" value="Phospholipase D/nuclease"/>
    <property type="match status" value="1"/>
</dbReference>
<dbReference type="EMBL" id="VTPC01008500">
    <property type="protein sequence ID" value="KAF2892766.1"/>
    <property type="molecule type" value="Genomic_DNA"/>
</dbReference>
<evidence type="ECO:0000259" key="8">
    <source>
        <dbReference type="PROSITE" id="PS50035"/>
    </source>
</evidence>